<organism evidence="6 7">
    <name type="scientific">Candidatus Blautia pullistercoris</name>
    <dbReference type="NCBI Taxonomy" id="2838499"/>
    <lineage>
        <taxon>Bacteria</taxon>
        <taxon>Bacillati</taxon>
        <taxon>Bacillota</taxon>
        <taxon>Clostridia</taxon>
        <taxon>Lachnospirales</taxon>
        <taxon>Lachnospiraceae</taxon>
        <taxon>Blautia</taxon>
    </lineage>
</organism>
<dbReference type="InterPro" id="IPR007492">
    <property type="entry name" value="LytTR_DNA-bd_dom"/>
</dbReference>
<comment type="caution">
    <text evidence="6">The sequence shown here is derived from an EMBL/GenBank/DDBJ whole genome shotgun (WGS) entry which is preliminary data.</text>
</comment>
<dbReference type="PANTHER" id="PTHR37299">
    <property type="entry name" value="TRANSCRIPTIONAL REGULATOR-RELATED"/>
    <property type="match status" value="1"/>
</dbReference>
<dbReference type="Gene3D" id="3.40.50.2300">
    <property type="match status" value="1"/>
</dbReference>
<feature type="modified residue" description="4-aspartylphosphate" evidence="3">
    <location>
        <position position="56"/>
    </location>
</feature>
<dbReference type="GO" id="GO:0003677">
    <property type="term" value="F:DNA binding"/>
    <property type="evidence" value="ECO:0007669"/>
    <property type="project" value="UniProtKB-KW"/>
</dbReference>
<keyword evidence="3" id="KW-0597">Phosphoprotein</keyword>
<feature type="domain" description="Response regulatory" evidence="4">
    <location>
        <begin position="3"/>
        <end position="119"/>
    </location>
</feature>
<keyword evidence="6" id="KW-0238">DNA-binding</keyword>
<dbReference type="AlphaFoldDB" id="A0A9D2ANU9"/>
<evidence type="ECO:0000256" key="1">
    <source>
        <dbReference type="ARBA" id="ARBA00018672"/>
    </source>
</evidence>
<dbReference type="SMART" id="SM00448">
    <property type="entry name" value="REC"/>
    <property type="match status" value="1"/>
</dbReference>
<dbReference type="EMBL" id="DXFG01000225">
    <property type="protein sequence ID" value="HIX38272.1"/>
    <property type="molecule type" value="Genomic_DNA"/>
</dbReference>
<dbReference type="InterPro" id="IPR011006">
    <property type="entry name" value="CheY-like_superfamily"/>
</dbReference>
<evidence type="ECO:0000259" key="4">
    <source>
        <dbReference type="PROSITE" id="PS50110"/>
    </source>
</evidence>
<dbReference type="InterPro" id="IPR001789">
    <property type="entry name" value="Sig_transdc_resp-reg_receiver"/>
</dbReference>
<dbReference type="Gene3D" id="2.40.50.1020">
    <property type="entry name" value="LytTr DNA-binding domain"/>
    <property type="match status" value="1"/>
</dbReference>
<dbReference type="PROSITE" id="PS50930">
    <property type="entry name" value="HTH_LYTTR"/>
    <property type="match status" value="1"/>
</dbReference>
<reference evidence="6" key="2">
    <citation type="submission" date="2021-04" db="EMBL/GenBank/DDBJ databases">
        <authorList>
            <person name="Gilroy R."/>
        </authorList>
    </citation>
    <scope>NUCLEOTIDE SEQUENCE</scope>
    <source>
        <strain evidence="6">ChiHjej12B11-1927</strain>
    </source>
</reference>
<comment type="function">
    <text evidence="2">May play the central regulatory role in sporulation. It may be an element of the effector pathway responsible for the activation of sporulation genes in response to nutritional stress. Spo0A may act in concert with spo0H (a sigma factor) to control the expression of some genes that are critical to the sporulation process.</text>
</comment>
<dbReference type="PROSITE" id="PS50110">
    <property type="entry name" value="RESPONSE_REGULATORY"/>
    <property type="match status" value="1"/>
</dbReference>
<evidence type="ECO:0000256" key="2">
    <source>
        <dbReference type="ARBA" id="ARBA00024867"/>
    </source>
</evidence>
<feature type="domain" description="HTH LytTR-type" evidence="5">
    <location>
        <begin position="129"/>
        <end position="229"/>
    </location>
</feature>
<sequence>MLRIGICDDDLQEAQKIEEYISHMPFHDLETEVFLSGEELLRHHLEDKKYNIILLDIELPSVNGIETAIKLREIDLDMVLIFITAHREYVYKTFEALPFRFLEKPVSYDMLLDSMGEAIRYLEERRSYFFYKKGNRHYQIPARDILYFEALNRKIKIVSLDQTEICYGKIHTLTGQLNPDYFLRVHNSFIINMDHITSFSEKEVLLENKYSIPVSLKYREQARLEHLKFVERRCCRW</sequence>
<dbReference type="SMART" id="SM00850">
    <property type="entry name" value="LytTR"/>
    <property type="match status" value="1"/>
</dbReference>
<protein>
    <recommendedName>
        <fullName evidence="1">Stage 0 sporulation protein A homolog</fullName>
    </recommendedName>
</protein>
<gene>
    <name evidence="6" type="ORF">H9738_10455</name>
</gene>
<evidence type="ECO:0000313" key="6">
    <source>
        <dbReference type="EMBL" id="HIX38272.1"/>
    </source>
</evidence>
<dbReference type="GO" id="GO:0000156">
    <property type="term" value="F:phosphorelay response regulator activity"/>
    <property type="evidence" value="ECO:0007669"/>
    <property type="project" value="InterPro"/>
</dbReference>
<dbReference type="PANTHER" id="PTHR37299:SF1">
    <property type="entry name" value="STAGE 0 SPORULATION PROTEIN A HOMOLOG"/>
    <property type="match status" value="1"/>
</dbReference>
<dbReference type="SUPFAM" id="SSF52172">
    <property type="entry name" value="CheY-like"/>
    <property type="match status" value="1"/>
</dbReference>
<name>A0A9D2ANU9_9FIRM</name>
<evidence type="ECO:0000259" key="5">
    <source>
        <dbReference type="PROSITE" id="PS50930"/>
    </source>
</evidence>
<proteinExistence type="predicted"/>
<evidence type="ECO:0000256" key="3">
    <source>
        <dbReference type="PROSITE-ProRule" id="PRU00169"/>
    </source>
</evidence>
<evidence type="ECO:0000313" key="7">
    <source>
        <dbReference type="Proteomes" id="UP000824230"/>
    </source>
</evidence>
<dbReference type="Pfam" id="PF04397">
    <property type="entry name" value="LytTR"/>
    <property type="match status" value="1"/>
</dbReference>
<accession>A0A9D2ANU9</accession>
<dbReference type="InterPro" id="IPR046947">
    <property type="entry name" value="LytR-like"/>
</dbReference>
<reference evidence="6" key="1">
    <citation type="journal article" date="2021" name="PeerJ">
        <title>Extensive microbial diversity within the chicken gut microbiome revealed by metagenomics and culture.</title>
        <authorList>
            <person name="Gilroy R."/>
            <person name="Ravi A."/>
            <person name="Getino M."/>
            <person name="Pursley I."/>
            <person name="Horton D.L."/>
            <person name="Alikhan N.F."/>
            <person name="Baker D."/>
            <person name="Gharbi K."/>
            <person name="Hall N."/>
            <person name="Watson M."/>
            <person name="Adriaenssens E.M."/>
            <person name="Foster-Nyarko E."/>
            <person name="Jarju S."/>
            <person name="Secka A."/>
            <person name="Antonio M."/>
            <person name="Oren A."/>
            <person name="Chaudhuri R.R."/>
            <person name="La Ragione R."/>
            <person name="Hildebrand F."/>
            <person name="Pallen M.J."/>
        </authorList>
    </citation>
    <scope>NUCLEOTIDE SEQUENCE</scope>
    <source>
        <strain evidence="6">ChiHjej12B11-1927</strain>
    </source>
</reference>
<dbReference type="Pfam" id="PF00072">
    <property type="entry name" value="Response_reg"/>
    <property type="match status" value="1"/>
</dbReference>
<dbReference type="Proteomes" id="UP000824230">
    <property type="component" value="Unassembled WGS sequence"/>
</dbReference>